<gene>
    <name evidence="1" type="ORF">AVEN_57135_1</name>
</gene>
<dbReference type="EMBL" id="BGPR01001780">
    <property type="protein sequence ID" value="GBM61708.1"/>
    <property type="molecule type" value="Genomic_DNA"/>
</dbReference>
<evidence type="ECO:0000313" key="1">
    <source>
        <dbReference type="EMBL" id="GBM61708.1"/>
    </source>
</evidence>
<dbReference type="Proteomes" id="UP000499080">
    <property type="component" value="Unassembled WGS sequence"/>
</dbReference>
<organism evidence="1 2">
    <name type="scientific">Araneus ventricosus</name>
    <name type="common">Orbweaver spider</name>
    <name type="synonym">Epeira ventricosa</name>
    <dbReference type="NCBI Taxonomy" id="182803"/>
    <lineage>
        <taxon>Eukaryota</taxon>
        <taxon>Metazoa</taxon>
        <taxon>Ecdysozoa</taxon>
        <taxon>Arthropoda</taxon>
        <taxon>Chelicerata</taxon>
        <taxon>Arachnida</taxon>
        <taxon>Araneae</taxon>
        <taxon>Araneomorphae</taxon>
        <taxon>Entelegynae</taxon>
        <taxon>Araneoidea</taxon>
        <taxon>Araneidae</taxon>
        <taxon>Araneus</taxon>
    </lineage>
</organism>
<evidence type="ECO:0000313" key="2">
    <source>
        <dbReference type="Proteomes" id="UP000499080"/>
    </source>
</evidence>
<protein>
    <submittedName>
        <fullName evidence="1">Uncharacterized protein</fullName>
    </submittedName>
</protein>
<reference evidence="1 2" key="1">
    <citation type="journal article" date="2019" name="Sci. Rep.">
        <title>Orb-weaving spider Araneus ventricosus genome elucidates the spidroin gene catalogue.</title>
        <authorList>
            <person name="Kono N."/>
            <person name="Nakamura H."/>
            <person name="Ohtoshi R."/>
            <person name="Moran D.A.P."/>
            <person name="Shinohara A."/>
            <person name="Yoshida Y."/>
            <person name="Fujiwara M."/>
            <person name="Mori M."/>
            <person name="Tomita M."/>
            <person name="Arakawa K."/>
        </authorList>
    </citation>
    <scope>NUCLEOTIDE SEQUENCE [LARGE SCALE GENOMIC DNA]</scope>
</reference>
<dbReference type="AlphaFoldDB" id="A0A4Y2HA13"/>
<keyword evidence="2" id="KW-1185">Reference proteome</keyword>
<comment type="caution">
    <text evidence="1">The sequence shown here is derived from an EMBL/GenBank/DDBJ whole genome shotgun (WGS) entry which is preliminary data.</text>
</comment>
<proteinExistence type="predicted"/>
<sequence>MLQGFSIETESLGLFAHLLNTARASWAVDLSLLLLTLFSLSASHLRMAESGLPAIRSCQLSERISLETKFQNRELVQNTCVQPCCCGQKTGHWEVCMGTSLLLRISFKTSVVLEGKSRASMLL</sequence>
<accession>A0A4Y2HA13</accession>
<name>A0A4Y2HA13_ARAVE</name>